<accession>A0AAP0F3T6</accession>
<sequence>MQPKMSNDDKNHRVRDQQWTDERHAKYLTQMEASFVQKLSVLTHQSHLHRQIPDCSESTRDSRHPRSKRSNPGSCSTNGTTTGPLFVHYACTYRICTSNHEKAHDLRHNVEVDRTMGPLHATTVKPRRRSAQPSTDSSQDQVVPDIGNSKSGN</sequence>
<feature type="region of interest" description="Disordered" evidence="1">
    <location>
        <begin position="111"/>
        <end position="153"/>
    </location>
</feature>
<feature type="compositionally biased region" description="Polar residues" evidence="1">
    <location>
        <begin position="70"/>
        <end position="82"/>
    </location>
</feature>
<name>A0AAP0F3T6_9MAGN</name>
<feature type="region of interest" description="Disordered" evidence="1">
    <location>
        <begin position="1"/>
        <end position="21"/>
    </location>
</feature>
<feature type="compositionally biased region" description="Polar residues" evidence="1">
    <location>
        <begin position="131"/>
        <end position="141"/>
    </location>
</feature>
<feature type="region of interest" description="Disordered" evidence="1">
    <location>
        <begin position="48"/>
        <end position="82"/>
    </location>
</feature>
<keyword evidence="3" id="KW-1185">Reference proteome</keyword>
<gene>
    <name evidence="2" type="ORF">Sjap_020626</name>
</gene>
<proteinExistence type="predicted"/>
<dbReference type="AlphaFoldDB" id="A0AAP0F3T6"/>
<dbReference type="Proteomes" id="UP001417504">
    <property type="component" value="Unassembled WGS sequence"/>
</dbReference>
<evidence type="ECO:0000256" key="1">
    <source>
        <dbReference type="SAM" id="MobiDB-lite"/>
    </source>
</evidence>
<dbReference type="EMBL" id="JBBNAE010000008">
    <property type="protein sequence ID" value="KAK9103372.1"/>
    <property type="molecule type" value="Genomic_DNA"/>
</dbReference>
<evidence type="ECO:0000313" key="3">
    <source>
        <dbReference type="Proteomes" id="UP001417504"/>
    </source>
</evidence>
<organism evidence="2 3">
    <name type="scientific">Stephania japonica</name>
    <dbReference type="NCBI Taxonomy" id="461633"/>
    <lineage>
        <taxon>Eukaryota</taxon>
        <taxon>Viridiplantae</taxon>
        <taxon>Streptophyta</taxon>
        <taxon>Embryophyta</taxon>
        <taxon>Tracheophyta</taxon>
        <taxon>Spermatophyta</taxon>
        <taxon>Magnoliopsida</taxon>
        <taxon>Ranunculales</taxon>
        <taxon>Menispermaceae</taxon>
        <taxon>Menispermoideae</taxon>
        <taxon>Cissampelideae</taxon>
        <taxon>Stephania</taxon>
    </lineage>
</organism>
<comment type="caution">
    <text evidence="2">The sequence shown here is derived from an EMBL/GenBank/DDBJ whole genome shotgun (WGS) entry which is preliminary data.</text>
</comment>
<reference evidence="2 3" key="1">
    <citation type="submission" date="2024-01" db="EMBL/GenBank/DDBJ databases">
        <title>Genome assemblies of Stephania.</title>
        <authorList>
            <person name="Yang L."/>
        </authorList>
    </citation>
    <scope>NUCLEOTIDE SEQUENCE [LARGE SCALE GENOMIC DNA]</scope>
    <source>
        <strain evidence="2">QJT</strain>
        <tissue evidence="2">Leaf</tissue>
    </source>
</reference>
<protein>
    <submittedName>
        <fullName evidence="2">Uncharacterized protein</fullName>
    </submittedName>
</protein>
<evidence type="ECO:0000313" key="2">
    <source>
        <dbReference type="EMBL" id="KAK9103372.1"/>
    </source>
</evidence>